<comment type="caution">
    <text evidence="1">The sequence shown here is derived from an EMBL/GenBank/DDBJ whole genome shotgun (WGS) entry which is preliminary data.</text>
</comment>
<reference evidence="1" key="1">
    <citation type="journal article" date="2015" name="Nature">
        <title>Complex archaea that bridge the gap between prokaryotes and eukaryotes.</title>
        <authorList>
            <person name="Spang A."/>
            <person name="Saw J.H."/>
            <person name="Jorgensen S.L."/>
            <person name="Zaremba-Niedzwiedzka K."/>
            <person name="Martijn J."/>
            <person name="Lind A.E."/>
            <person name="van Eijk R."/>
            <person name="Schleper C."/>
            <person name="Guy L."/>
            <person name="Ettema T.J."/>
        </authorList>
    </citation>
    <scope>NUCLEOTIDE SEQUENCE</scope>
</reference>
<evidence type="ECO:0000313" key="1">
    <source>
        <dbReference type="EMBL" id="KKK81382.1"/>
    </source>
</evidence>
<organism evidence="1">
    <name type="scientific">marine sediment metagenome</name>
    <dbReference type="NCBI Taxonomy" id="412755"/>
    <lineage>
        <taxon>unclassified sequences</taxon>
        <taxon>metagenomes</taxon>
        <taxon>ecological metagenomes</taxon>
    </lineage>
</organism>
<proteinExistence type="predicted"/>
<protein>
    <submittedName>
        <fullName evidence="1">Uncharacterized protein</fullName>
    </submittedName>
</protein>
<name>A0A0F8YJ34_9ZZZZ</name>
<gene>
    <name evidence="1" type="ORF">LCGC14_2814040</name>
</gene>
<dbReference type="EMBL" id="LAZR01053152">
    <property type="protein sequence ID" value="KKK81382.1"/>
    <property type="molecule type" value="Genomic_DNA"/>
</dbReference>
<dbReference type="AlphaFoldDB" id="A0A0F8YJ34"/>
<accession>A0A0F8YJ34</accession>
<sequence length="102" mass="12140">MEHKIKIEHKDKILNNDNTLCVHLRKYFKLEEYIRMFPPGKQLKMRDKKALEHHLTLYLRTYTDLAAAYVGAKIKIKSIKTFHPKSAKQLAERKIHLKVITK</sequence>